<organism evidence="1 2">
    <name type="scientific">Dreissena polymorpha</name>
    <name type="common">Zebra mussel</name>
    <name type="synonym">Mytilus polymorpha</name>
    <dbReference type="NCBI Taxonomy" id="45954"/>
    <lineage>
        <taxon>Eukaryota</taxon>
        <taxon>Metazoa</taxon>
        <taxon>Spiralia</taxon>
        <taxon>Lophotrochozoa</taxon>
        <taxon>Mollusca</taxon>
        <taxon>Bivalvia</taxon>
        <taxon>Autobranchia</taxon>
        <taxon>Heteroconchia</taxon>
        <taxon>Euheterodonta</taxon>
        <taxon>Imparidentia</taxon>
        <taxon>Neoheterodontei</taxon>
        <taxon>Myida</taxon>
        <taxon>Dreissenoidea</taxon>
        <taxon>Dreissenidae</taxon>
        <taxon>Dreissena</taxon>
    </lineage>
</organism>
<evidence type="ECO:0000313" key="1">
    <source>
        <dbReference type="EMBL" id="KAH3823726.1"/>
    </source>
</evidence>
<comment type="caution">
    <text evidence="1">The sequence shown here is derived from an EMBL/GenBank/DDBJ whole genome shotgun (WGS) entry which is preliminary data.</text>
</comment>
<dbReference type="EMBL" id="JAIWYP010000005">
    <property type="protein sequence ID" value="KAH3823726.1"/>
    <property type="molecule type" value="Genomic_DNA"/>
</dbReference>
<proteinExistence type="predicted"/>
<accession>A0A9D4GU66</accession>
<dbReference type="AlphaFoldDB" id="A0A9D4GU66"/>
<evidence type="ECO:0000313" key="2">
    <source>
        <dbReference type="Proteomes" id="UP000828390"/>
    </source>
</evidence>
<dbReference type="Proteomes" id="UP000828390">
    <property type="component" value="Unassembled WGS sequence"/>
</dbReference>
<keyword evidence="2" id="KW-1185">Reference proteome</keyword>
<reference evidence="1" key="1">
    <citation type="journal article" date="2019" name="bioRxiv">
        <title>The Genome of the Zebra Mussel, Dreissena polymorpha: A Resource for Invasive Species Research.</title>
        <authorList>
            <person name="McCartney M.A."/>
            <person name="Auch B."/>
            <person name="Kono T."/>
            <person name="Mallez S."/>
            <person name="Zhang Y."/>
            <person name="Obille A."/>
            <person name="Becker A."/>
            <person name="Abrahante J.E."/>
            <person name="Garbe J."/>
            <person name="Badalamenti J.P."/>
            <person name="Herman A."/>
            <person name="Mangelson H."/>
            <person name="Liachko I."/>
            <person name="Sullivan S."/>
            <person name="Sone E.D."/>
            <person name="Koren S."/>
            <person name="Silverstein K.A.T."/>
            <person name="Beckman K.B."/>
            <person name="Gohl D.M."/>
        </authorList>
    </citation>
    <scope>NUCLEOTIDE SEQUENCE</scope>
    <source>
        <strain evidence="1">Duluth1</strain>
        <tissue evidence="1">Whole animal</tissue>
    </source>
</reference>
<sequence>MLSKRKEKKEQDLYPVRSGALVTDAHNTREWKIEFAVGWSQNYAQVKDLR</sequence>
<name>A0A9D4GU66_DREPO</name>
<gene>
    <name evidence="1" type="ORF">DPMN_125544</name>
</gene>
<protein>
    <submittedName>
        <fullName evidence="1">Uncharacterized protein</fullName>
    </submittedName>
</protein>
<reference evidence="1" key="2">
    <citation type="submission" date="2020-11" db="EMBL/GenBank/DDBJ databases">
        <authorList>
            <person name="McCartney M.A."/>
            <person name="Auch B."/>
            <person name="Kono T."/>
            <person name="Mallez S."/>
            <person name="Becker A."/>
            <person name="Gohl D.M."/>
            <person name="Silverstein K.A.T."/>
            <person name="Koren S."/>
            <person name="Bechman K.B."/>
            <person name="Herman A."/>
            <person name="Abrahante J.E."/>
            <person name="Garbe J."/>
        </authorList>
    </citation>
    <scope>NUCLEOTIDE SEQUENCE</scope>
    <source>
        <strain evidence="1">Duluth1</strain>
        <tissue evidence="1">Whole animal</tissue>
    </source>
</reference>